<evidence type="ECO:0000256" key="5">
    <source>
        <dbReference type="SAM" id="MobiDB-lite"/>
    </source>
</evidence>
<comment type="caution">
    <text evidence="9">The sequence shown here is derived from an EMBL/GenBank/DDBJ whole genome shotgun (WGS) entry which is preliminary data.</text>
</comment>
<dbReference type="AlphaFoldDB" id="A0A2S7RW14"/>
<keyword evidence="6" id="KW-0812">Transmembrane</keyword>
<feature type="transmembrane region" description="Helical" evidence="6">
    <location>
        <begin position="100"/>
        <end position="118"/>
    </location>
</feature>
<keyword evidence="1" id="KW-0134">Cell wall</keyword>
<organism evidence="9 10">
    <name type="scientific">Enterococcus mundtii</name>
    <dbReference type="NCBI Taxonomy" id="53346"/>
    <lineage>
        <taxon>Bacteria</taxon>
        <taxon>Bacillati</taxon>
        <taxon>Bacillota</taxon>
        <taxon>Bacilli</taxon>
        <taxon>Lactobacillales</taxon>
        <taxon>Enterococcaceae</taxon>
        <taxon>Enterococcus</taxon>
    </lineage>
</organism>
<name>A0A2S7RW14_ENTMU</name>
<dbReference type="PROSITE" id="PS50847">
    <property type="entry name" value="GRAM_POS_ANCHORING"/>
    <property type="match status" value="1"/>
</dbReference>
<dbReference type="Proteomes" id="UP000237934">
    <property type="component" value="Unassembled WGS sequence"/>
</dbReference>
<evidence type="ECO:0000256" key="6">
    <source>
        <dbReference type="SAM" id="Phobius"/>
    </source>
</evidence>
<evidence type="ECO:0000256" key="3">
    <source>
        <dbReference type="ARBA" id="ARBA00022729"/>
    </source>
</evidence>
<reference evidence="9 10" key="1">
    <citation type="journal article" date="2018" name="Pathog. Dis.">
        <title>Whole-genome sequencing based characterization of antimicrobial resistance in Enterococcus.</title>
        <authorList>
            <person name="Tyson G."/>
        </authorList>
    </citation>
    <scope>NUCLEOTIDE SEQUENCE [LARGE SCALE GENOMIC DNA]</scope>
    <source>
        <strain evidence="9 10">CVM N55263</strain>
    </source>
</reference>
<feature type="chain" id="PRO_5015783167" evidence="7">
    <location>
        <begin position="25"/>
        <end position="125"/>
    </location>
</feature>
<feature type="region of interest" description="Disordered" evidence="5">
    <location>
        <begin position="40"/>
        <end position="91"/>
    </location>
</feature>
<keyword evidence="4" id="KW-0572">Peptidoglycan-anchor</keyword>
<keyword evidence="6" id="KW-0472">Membrane</keyword>
<keyword evidence="6" id="KW-1133">Transmembrane helix</keyword>
<evidence type="ECO:0000259" key="8">
    <source>
        <dbReference type="PROSITE" id="PS50847"/>
    </source>
</evidence>
<feature type="compositionally biased region" description="Polar residues" evidence="5">
    <location>
        <begin position="59"/>
        <end position="79"/>
    </location>
</feature>
<feature type="domain" description="Gram-positive cocci surface proteins LPxTG" evidence="8">
    <location>
        <begin position="90"/>
        <end position="125"/>
    </location>
</feature>
<dbReference type="NCBIfam" id="TIGR01167">
    <property type="entry name" value="LPXTG_anchor"/>
    <property type="match status" value="1"/>
</dbReference>
<dbReference type="EMBL" id="PUAP01000017">
    <property type="protein sequence ID" value="PQF24098.1"/>
    <property type="molecule type" value="Genomic_DNA"/>
</dbReference>
<dbReference type="Pfam" id="PF00746">
    <property type="entry name" value="Gram_pos_anchor"/>
    <property type="match status" value="1"/>
</dbReference>
<keyword evidence="2" id="KW-0964">Secreted</keyword>
<feature type="signal peptide" evidence="7">
    <location>
        <begin position="1"/>
        <end position="24"/>
    </location>
</feature>
<sequence>MKNKRWKILVLLSLLFSQAPIGLAEEQSIKSEGVTGFYGTYEYPEDETSSSEEGVGEPTSPSSTQDDQTASRKNGTTVEQEAIQGDSKQLPKTGEYRSKQFTIIGSFLLLIVLIIIVIKRRRREK</sequence>
<accession>A0A2S7RW14</accession>
<keyword evidence="3 7" id="KW-0732">Signal</keyword>
<evidence type="ECO:0000256" key="1">
    <source>
        <dbReference type="ARBA" id="ARBA00022512"/>
    </source>
</evidence>
<evidence type="ECO:0000256" key="7">
    <source>
        <dbReference type="SAM" id="SignalP"/>
    </source>
</evidence>
<gene>
    <name evidence="9" type="ORF">CUS89_04950</name>
</gene>
<dbReference type="RefSeq" id="WP_104871278.1">
    <property type="nucleotide sequence ID" value="NZ_PUAP01000017.1"/>
</dbReference>
<evidence type="ECO:0000256" key="4">
    <source>
        <dbReference type="ARBA" id="ARBA00023088"/>
    </source>
</evidence>
<evidence type="ECO:0000313" key="10">
    <source>
        <dbReference type="Proteomes" id="UP000237934"/>
    </source>
</evidence>
<protein>
    <submittedName>
        <fullName evidence="9">Cell wall protein</fullName>
    </submittedName>
</protein>
<proteinExistence type="predicted"/>
<evidence type="ECO:0000313" key="9">
    <source>
        <dbReference type="EMBL" id="PQF24098.1"/>
    </source>
</evidence>
<evidence type="ECO:0000256" key="2">
    <source>
        <dbReference type="ARBA" id="ARBA00022525"/>
    </source>
</evidence>
<dbReference type="InterPro" id="IPR019931">
    <property type="entry name" value="LPXTG_anchor"/>
</dbReference>